<proteinExistence type="predicted"/>
<dbReference type="PANTHER" id="PTHR34678">
    <property type="entry name" value="50S RIBOSOMAL PROTEIN 5, CHLOROPLASTIC"/>
    <property type="match status" value="1"/>
</dbReference>
<protein>
    <recommendedName>
        <fullName evidence="4">50S ribosomal protein 5, chloroplastic</fullName>
    </recommendedName>
</protein>
<sequence length="194" mass="21674">MPHFQSSSRRNRPLLPHTPSAGDLNWQRIDPRFRPYCSGSLQSIVPARGEDRATSAAYPRGRSTVSGGSHGSSLASLLLRSSDALPSRFSSSLKLTVSLPCAFAERRLTIVHASSDTDGNEGSEAEASPPEASETAMSVENLPLESKMQVKLEQKLRMKLAKKIRLRRKRLLRKRRMRKKGRWPPSKMKKLKNV</sequence>
<dbReference type="PANTHER" id="PTHR34678:SF1">
    <property type="entry name" value="LARGE RIBOSOMAL SUBUNIT PROTEIN CL37"/>
    <property type="match status" value="1"/>
</dbReference>
<feature type="region of interest" description="Disordered" evidence="1">
    <location>
        <begin position="113"/>
        <end position="142"/>
    </location>
</feature>
<dbReference type="Proteomes" id="UP001222027">
    <property type="component" value="Unassembled WGS sequence"/>
</dbReference>
<dbReference type="EMBL" id="JAQQAF010000007">
    <property type="protein sequence ID" value="KAJ8472046.1"/>
    <property type="molecule type" value="Genomic_DNA"/>
</dbReference>
<gene>
    <name evidence="2" type="ORF">OPV22_026389</name>
</gene>
<dbReference type="InterPro" id="IPR040307">
    <property type="entry name" value="Ribosomal_cL37"/>
</dbReference>
<evidence type="ECO:0000313" key="2">
    <source>
        <dbReference type="EMBL" id="KAJ8472046.1"/>
    </source>
</evidence>
<evidence type="ECO:0008006" key="4">
    <source>
        <dbReference type="Google" id="ProtNLM"/>
    </source>
</evidence>
<dbReference type="CDD" id="cd23709">
    <property type="entry name" value="Psrp5_CTD"/>
    <property type="match status" value="1"/>
</dbReference>
<comment type="caution">
    <text evidence="2">The sequence shown here is derived from an EMBL/GenBank/DDBJ whole genome shotgun (WGS) entry which is preliminary data.</text>
</comment>
<reference evidence="2 3" key="1">
    <citation type="submission" date="2022-12" db="EMBL/GenBank/DDBJ databases">
        <title>Chromosome-scale assembly of the Ensete ventricosum genome.</title>
        <authorList>
            <person name="Dussert Y."/>
            <person name="Stocks J."/>
            <person name="Wendawek A."/>
            <person name="Woldeyes F."/>
            <person name="Nichols R.A."/>
            <person name="Borrell J.S."/>
        </authorList>
    </citation>
    <scope>NUCLEOTIDE SEQUENCE [LARGE SCALE GENOMIC DNA]</scope>
    <source>
        <strain evidence="3">cv. Maze</strain>
        <tissue evidence="2">Seeds</tissue>
    </source>
</reference>
<organism evidence="2 3">
    <name type="scientific">Ensete ventricosum</name>
    <name type="common">Abyssinian banana</name>
    <name type="synonym">Musa ensete</name>
    <dbReference type="NCBI Taxonomy" id="4639"/>
    <lineage>
        <taxon>Eukaryota</taxon>
        <taxon>Viridiplantae</taxon>
        <taxon>Streptophyta</taxon>
        <taxon>Embryophyta</taxon>
        <taxon>Tracheophyta</taxon>
        <taxon>Spermatophyta</taxon>
        <taxon>Magnoliopsida</taxon>
        <taxon>Liliopsida</taxon>
        <taxon>Zingiberales</taxon>
        <taxon>Musaceae</taxon>
        <taxon>Ensete</taxon>
    </lineage>
</organism>
<dbReference type="GO" id="GO:0009535">
    <property type="term" value="C:chloroplast thylakoid membrane"/>
    <property type="evidence" value="ECO:0007669"/>
    <property type="project" value="TreeGrafter"/>
</dbReference>
<feature type="compositionally biased region" description="Low complexity" evidence="1">
    <location>
        <begin position="125"/>
        <end position="138"/>
    </location>
</feature>
<accession>A0AAV8PAP3</accession>
<evidence type="ECO:0000256" key="1">
    <source>
        <dbReference type="SAM" id="MobiDB-lite"/>
    </source>
</evidence>
<feature type="region of interest" description="Disordered" evidence="1">
    <location>
        <begin position="1"/>
        <end position="23"/>
    </location>
</feature>
<name>A0AAV8PAP3_ENSVE</name>
<feature type="region of interest" description="Disordered" evidence="1">
    <location>
        <begin position="44"/>
        <end position="72"/>
    </location>
</feature>
<dbReference type="GO" id="GO:0032544">
    <property type="term" value="P:plastid translation"/>
    <property type="evidence" value="ECO:0007669"/>
    <property type="project" value="TreeGrafter"/>
</dbReference>
<keyword evidence="3" id="KW-1185">Reference proteome</keyword>
<dbReference type="AlphaFoldDB" id="A0AAV8PAP3"/>
<feature type="region of interest" description="Disordered" evidence="1">
    <location>
        <begin position="173"/>
        <end position="194"/>
    </location>
</feature>
<evidence type="ECO:0000313" key="3">
    <source>
        <dbReference type="Proteomes" id="UP001222027"/>
    </source>
</evidence>